<feature type="region of interest" description="Disordered" evidence="1">
    <location>
        <begin position="133"/>
        <end position="162"/>
    </location>
</feature>
<evidence type="ECO:0008006" key="4">
    <source>
        <dbReference type="Google" id="ProtNLM"/>
    </source>
</evidence>
<evidence type="ECO:0000313" key="3">
    <source>
        <dbReference type="Proteomes" id="UP000325811"/>
    </source>
</evidence>
<evidence type="ECO:0000256" key="1">
    <source>
        <dbReference type="SAM" id="MobiDB-lite"/>
    </source>
</evidence>
<organism evidence="2 3">
    <name type="scientific">Paraburkholderia dioscoreae</name>
    <dbReference type="NCBI Taxonomy" id="2604047"/>
    <lineage>
        <taxon>Bacteria</taxon>
        <taxon>Pseudomonadati</taxon>
        <taxon>Pseudomonadota</taxon>
        <taxon>Betaproteobacteria</taxon>
        <taxon>Burkholderiales</taxon>
        <taxon>Burkholderiaceae</taxon>
        <taxon>Paraburkholderia</taxon>
    </lineage>
</organism>
<sequence length="177" mass="18519">MSVKMTVDKLGDVLKAVSSLMERDVLVGVPDSSPGRKDDAPIGNAAIGYIMENGSPANNIPARPHLVPGVASVQDEIAERLRKGSIAALDGSTSGAEAALNAAGMIGQKAVRAKITDGPFMALSDATLRARARRGRKGAAKELESRAAGNQPDNANAKPLVDTGQYRQSITYVIRKK</sequence>
<reference evidence="2 3" key="1">
    <citation type="submission" date="2019-08" db="EMBL/GenBank/DDBJ databases">
        <authorList>
            <person name="Herpell B J."/>
        </authorList>
    </citation>
    <scope>NUCLEOTIDE SEQUENCE [LARGE SCALE GENOMIC DNA]</scope>
    <source>
        <strain evidence="3">Msb3</strain>
    </source>
</reference>
<protein>
    <recommendedName>
        <fullName evidence="4">Bacteriophage protein</fullName>
    </recommendedName>
</protein>
<dbReference type="Proteomes" id="UP000325811">
    <property type="component" value="Chromosome I"/>
</dbReference>
<name>A0A5Q4ZE92_9BURK</name>
<dbReference type="EMBL" id="LR699553">
    <property type="protein sequence ID" value="VVD29163.1"/>
    <property type="molecule type" value="Genomic_DNA"/>
</dbReference>
<dbReference type="KEGG" id="pdio:PDMSB3_2707"/>
<dbReference type="AlphaFoldDB" id="A0A5Q4ZE92"/>
<keyword evidence="3" id="KW-1185">Reference proteome</keyword>
<gene>
    <name evidence="2" type="ORF">PDMSB3_2707</name>
</gene>
<accession>A0A5Q4ZE92</accession>
<evidence type="ECO:0000313" key="2">
    <source>
        <dbReference type="EMBL" id="VVD29163.1"/>
    </source>
</evidence>
<proteinExistence type="predicted"/>